<dbReference type="AlphaFoldDB" id="J9E517"/>
<dbReference type="EMBL" id="ADBV01021800">
    <property type="protein sequence ID" value="EJW70464.1"/>
    <property type="molecule type" value="Genomic_DNA"/>
</dbReference>
<feature type="chain" id="PRO_5003822391" description="Secreted protein" evidence="5">
    <location>
        <begin position="21"/>
        <end position="82"/>
    </location>
</feature>
<reference evidence="7" key="1">
    <citation type="submission" date="2012-08" db="EMBL/GenBank/DDBJ databases">
        <title>The Genome Sequence of Wuchereria bancrofti.</title>
        <authorList>
            <person name="Nutman T.B."/>
            <person name="Fink D.L."/>
            <person name="Russ C."/>
            <person name="Young S."/>
            <person name="Zeng Q."/>
            <person name="Koehrsen M."/>
            <person name="Alvarado L."/>
            <person name="Berlin A."/>
            <person name="Chapman S.B."/>
            <person name="Chen Z."/>
            <person name="Freedman E."/>
            <person name="Gellesch M."/>
            <person name="Goldberg J."/>
            <person name="Griggs A."/>
            <person name="Gujja S."/>
            <person name="Heilman E.R."/>
            <person name="Heiman D."/>
            <person name="Hepburn T."/>
            <person name="Howarth C."/>
            <person name="Jen D."/>
            <person name="Larson L."/>
            <person name="Lewis B."/>
            <person name="Mehta T."/>
            <person name="Park D."/>
            <person name="Pearson M."/>
            <person name="Roberts A."/>
            <person name="Saif S."/>
            <person name="Shea T."/>
            <person name="Shenoy N."/>
            <person name="Sisk P."/>
            <person name="Stolte C."/>
            <person name="Sykes S."/>
            <person name="Walk T."/>
            <person name="White J."/>
            <person name="Yandava C."/>
            <person name="Haas B."/>
            <person name="Henn M.R."/>
            <person name="Nusbaum C."/>
            <person name="Birren B."/>
        </authorList>
    </citation>
    <scope>NUCLEOTIDE SEQUENCE [LARGE SCALE GENOMIC DNA]</scope>
    <source>
        <strain evidence="7">NA</strain>
    </source>
</reference>
<dbReference type="Proteomes" id="UP000004810">
    <property type="component" value="Unassembled WGS sequence"/>
</dbReference>
<evidence type="ECO:0008006" key="8">
    <source>
        <dbReference type="Google" id="ProtNLM"/>
    </source>
</evidence>
<feature type="signal peptide" evidence="5">
    <location>
        <begin position="1"/>
        <end position="20"/>
    </location>
</feature>
<evidence type="ECO:0000256" key="1">
    <source>
        <dbReference type="ARBA" id="ARBA00004141"/>
    </source>
</evidence>
<comment type="caution">
    <text evidence="6">The sequence shown here is derived from an EMBL/GenBank/DDBJ whole genome shotgun (WGS) entry which is preliminary data.</text>
</comment>
<proteinExistence type="predicted"/>
<evidence type="ECO:0000256" key="3">
    <source>
        <dbReference type="ARBA" id="ARBA00022989"/>
    </source>
</evidence>
<keyword evidence="5" id="KW-0732">Signal</keyword>
<dbReference type="InterPro" id="IPR027359">
    <property type="entry name" value="Volt_channel_dom_sf"/>
</dbReference>
<evidence type="ECO:0000313" key="6">
    <source>
        <dbReference type="EMBL" id="EJW70464.1"/>
    </source>
</evidence>
<evidence type="ECO:0000256" key="2">
    <source>
        <dbReference type="ARBA" id="ARBA00022692"/>
    </source>
</evidence>
<keyword evidence="2" id="KW-0812">Transmembrane</keyword>
<gene>
    <name evidence="6" type="ORF">WUBG_18627</name>
</gene>
<organism evidence="6 7">
    <name type="scientific">Wuchereria bancrofti</name>
    <dbReference type="NCBI Taxonomy" id="6293"/>
    <lineage>
        <taxon>Eukaryota</taxon>
        <taxon>Metazoa</taxon>
        <taxon>Ecdysozoa</taxon>
        <taxon>Nematoda</taxon>
        <taxon>Chromadorea</taxon>
        <taxon>Rhabditida</taxon>
        <taxon>Spirurina</taxon>
        <taxon>Spiruromorpha</taxon>
        <taxon>Filarioidea</taxon>
        <taxon>Onchocercidae</taxon>
        <taxon>Wuchereria</taxon>
    </lineage>
</organism>
<evidence type="ECO:0000256" key="5">
    <source>
        <dbReference type="SAM" id="SignalP"/>
    </source>
</evidence>
<keyword evidence="4" id="KW-0472">Membrane</keyword>
<dbReference type="Gene3D" id="1.20.120.350">
    <property type="entry name" value="Voltage-gated potassium channels. Chain C"/>
    <property type="match status" value="1"/>
</dbReference>
<keyword evidence="3" id="KW-1133">Transmembrane helix</keyword>
<dbReference type="GO" id="GO:0016020">
    <property type="term" value="C:membrane"/>
    <property type="evidence" value="ECO:0007669"/>
    <property type="project" value="UniProtKB-SubCell"/>
</dbReference>
<protein>
    <recommendedName>
        <fullName evidence="8">Secreted protein</fullName>
    </recommendedName>
</protein>
<name>J9E517_WUCBA</name>
<accession>J9E517</accession>
<comment type="subcellular location">
    <subcellularLocation>
        <location evidence="1">Membrane</location>
        <topology evidence="1">Multi-pass membrane protein</topology>
    </subcellularLocation>
</comment>
<evidence type="ECO:0000313" key="7">
    <source>
        <dbReference type="Proteomes" id="UP000004810"/>
    </source>
</evidence>
<sequence length="82" mass="9113">MISSSSVFFIISSIISFVLKTHPSFQIPSITVSYNTEIGTDGTQSIATFKQCTSVHPVFFYIDLICNIYFSIELVSAKISIH</sequence>
<evidence type="ECO:0000256" key="4">
    <source>
        <dbReference type="ARBA" id="ARBA00023136"/>
    </source>
</evidence>